<accession>A0A200QXG9</accession>
<keyword evidence="3" id="KW-1185">Reference proteome</keyword>
<evidence type="ECO:0000313" key="2">
    <source>
        <dbReference type="EMBL" id="OVA15194.1"/>
    </source>
</evidence>
<gene>
    <name evidence="2" type="ORF">BVC80_8425g10</name>
</gene>
<proteinExistence type="predicted"/>
<dbReference type="AlphaFoldDB" id="A0A200QXG9"/>
<dbReference type="OMA" id="WDARNCH"/>
<feature type="transmembrane region" description="Helical" evidence="1">
    <location>
        <begin position="63"/>
        <end position="85"/>
    </location>
</feature>
<reference evidence="2 3" key="1">
    <citation type="journal article" date="2017" name="Mol. Plant">
        <title>The Genome of Medicinal Plant Macleaya cordata Provides New Insights into Benzylisoquinoline Alkaloids Metabolism.</title>
        <authorList>
            <person name="Liu X."/>
            <person name="Liu Y."/>
            <person name="Huang P."/>
            <person name="Ma Y."/>
            <person name="Qing Z."/>
            <person name="Tang Q."/>
            <person name="Cao H."/>
            <person name="Cheng P."/>
            <person name="Zheng Y."/>
            <person name="Yuan Z."/>
            <person name="Zhou Y."/>
            <person name="Liu J."/>
            <person name="Tang Z."/>
            <person name="Zhuo Y."/>
            <person name="Zhang Y."/>
            <person name="Yu L."/>
            <person name="Huang J."/>
            <person name="Yang P."/>
            <person name="Peng Q."/>
            <person name="Zhang J."/>
            <person name="Jiang W."/>
            <person name="Zhang Z."/>
            <person name="Lin K."/>
            <person name="Ro D.K."/>
            <person name="Chen X."/>
            <person name="Xiong X."/>
            <person name="Shang Y."/>
            <person name="Huang S."/>
            <person name="Zeng J."/>
        </authorList>
    </citation>
    <scope>NUCLEOTIDE SEQUENCE [LARGE SCALE GENOMIC DNA]</scope>
    <source>
        <strain evidence="3">cv. BLH2017</strain>
        <tissue evidence="2">Root</tissue>
    </source>
</reference>
<keyword evidence="1" id="KW-1133">Transmembrane helix</keyword>
<name>A0A200QXG9_MACCD</name>
<feature type="transmembrane region" description="Helical" evidence="1">
    <location>
        <begin position="21"/>
        <end position="43"/>
    </location>
</feature>
<protein>
    <submittedName>
        <fullName evidence="2">Uncharacterized protein</fullName>
    </submittedName>
</protein>
<evidence type="ECO:0000256" key="1">
    <source>
        <dbReference type="SAM" id="Phobius"/>
    </source>
</evidence>
<comment type="caution">
    <text evidence="2">The sequence shown here is derived from an EMBL/GenBank/DDBJ whole genome shotgun (WGS) entry which is preliminary data.</text>
</comment>
<dbReference type="PANTHER" id="PTHR36779">
    <property type="entry name" value="OSJNBA0083N12.13 PROTEIN"/>
    <property type="match status" value="1"/>
</dbReference>
<dbReference type="InParanoid" id="A0A200QXG9"/>
<dbReference type="EMBL" id="MVGT01000868">
    <property type="protein sequence ID" value="OVA15194.1"/>
    <property type="molecule type" value="Genomic_DNA"/>
</dbReference>
<keyword evidence="1" id="KW-0812">Transmembrane</keyword>
<evidence type="ECO:0000313" key="3">
    <source>
        <dbReference type="Proteomes" id="UP000195402"/>
    </source>
</evidence>
<keyword evidence="1" id="KW-0472">Membrane</keyword>
<dbReference type="PANTHER" id="PTHR36779:SF1">
    <property type="entry name" value="OS04G0600400 PROTEIN"/>
    <property type="match status" value="1"/>
</dbReference>
<sequence>MRITNSWFSSKGRTKRAIQESVAGIVTGMLTSLISIILIKVLQRSIPRLAKVWDARNCHLAVYAVYLKRACFLVVYFSVVGWLTIQYGKMLGLPDLFISS</sequence>
<dbReference type="OrthoDB" id="1922696at2759"/>
<organism evidence="2 3">
    <name type="scientific">Macleaya cordata</name>
    <name type="common">Five-seeded plume-poppy</name>
    <name type="synonym">Bocconia cordata</name>
    <dbReference type="NCBI Taxonomy" id="56857"/>
    <lineage>
        <taxon>Eukaryota</taxon>
        <taxon>Viridiplantae</taxon>
        <taxon>Streptophyta</taxon>
        <taxon>Embryophyta</taxon>
        <taxon>Tracheophyta</taxon>
        <taxon>Spermatophyta</taxon>
        <taxon>Magnoliopsida</taxon>
        <taxon>Ranunculales</taxon>
        <taxon>Papaveraceae</taxon>
        <taxon>Papaveroideae</taxon>
        <taxon>Macleaya</taxon>
    </lineage>
</organism>
<dbReference type="Proteomes" id="UP000195402">
    <property type="component" value="Unassembled WGS sequence"/>
</dbReference>